<dbReference type="AlphaFoldDB" id="A0A7G9SJH7"/>
<dbReference type="InterPro" id="IPR001279">
    <property type="entry name" value="Metallo-B-lactamas"/>
</dbReference>
<dbReference type="CDD" id="cd07729">
    <property type="entry name" value="AHL_lactonase_MBL-fold"/>
    <property type="match status" value="1"/>
</dbReference>
<dbReference type="Proteomes" id="UP000515971">
    <property type="component" value="Chromosome"/>
</dbReference>
<dbReference type="InterPro" id="IPR051013">
    <property type="entry name" value="MBL_superfamily_lactonases"/>
</dbReference>
<dbReference type="GO" id="GO:0046872">
    <property type="term" value="F:metal ion binding"/>
    <property type="evidence" value="ECO:0007669"/>
    <property type="project" value="UniProtKB-KW"/>
</dbReference>
<dbReference type="PANTHER" id="PTHR42978">
    <property type="entry name" value="QUORUM-QUENCHING LACTONASE YTNP-RELATED-RELATED"/>
    <property type="match status" value="1"/>
</dbReference>
<dbReference type="EMBL" id="CP060718">
    <property type="protein sequence ID" value="QNN68002.1"/>
    <property type="molecule type" value="Genomic_DNA"/>
</dbReference>
<dbReference type="KEGG" id="slut:H9L13_03565"/>
<proteinExistence type="inferred from homology"/>
<dbReference type="PANTHER" id="PTHR42978:SF3">
    <property type="entry name" value="BLR3078 PROTEIN"/>
    <property type="match status" value="1"/>
</dbReference>
<dbReference type="Gene3D" id="3.60.15.10">
    <property type="entry name" value="Ribonuclease Z/Hydroxyacylglutathione hydrolase-like"/>
    <property type="match status" value="1"/>
</dbReference>
<evidence type="ECO:0000259" key="6">
    <source>
        <dbReference type="SMART" id="SM00849"/>
    </source>
</evidence>
<name>A0A7G9SJH7_9SPHN</name>
<keyword evidence="8" id="KW-1185">Reference proteome</keyword>
<organism evidence="7 8">
    <name type="scientific">Sphingomonas lutea</name>
    <dbReference type="NCBI Taxonomy" id="1045317"/>
    <lineage>
        <taxon>Bacteria</taxon>
        <taxon>Pseudomonadati</taxon>
        <taxon>Pseudomonadota</taxon>
        <taxon>Alphaproteobacteria</taxon>
        <taxon>Sphingomonadales</taxon>
        <taxon>Sphingomonadaceae</taxon>
        <taxon>Sphingomonas</taxon>
    </lineage>
</organism>
<protein>
    <submittedName>
        <fullName evidence="7">N-acyl homoserine lactonase family protein</fullName>
    </submittedName>
</protein>
<dbReference type="Pfam" id="PF00753">
    <property type="entry name" value="Lactamase_B"/>
    <property type="match status" value="1"/>
</dbReference>
<keyword evidence="4" id="KW-0862">Zinc</keyword>
<dbReference type="SUPFAM" id="SSF56281">
    <property type="entry name" value="Metallo-hydrolase/oxidoreductase"/>
    <property type="match status" value="1"/>
</dbReference>
<reference evidence="7 8" key="1">
    <citation type="submission" date="2020-08" db="EMBL/GenBank/DDBJ databases">
        <title>Genome sequence of Sphingomonas lutea KCTC 23642T.</title>
        <authorList>
            <person name="Hyun D.-W."/>
            <person name="Bae J.-W."/>
        </authorList>
    </citation>
    <scope>NUCLEOTIDE SEQUENCE [LARGE SCALE GENOMIC DNA]</scope>
    <source>
        <strain evidence="7 8">KCTC 23642</strain>
    </source>
</reference>
<sequence length="277" mass="30230">MRKLLMAGLLAAAAAAAPAQAPQPDLELWRLDCGDFMMKKFGAWFSDTFQYPPGARPLVGSCYLIRHGDRYLLWDTGLSDELIAKPVDNDEQRMSLKRTLVDQLKVIGVAPEKIGFVGISHFHGDHTGQAKHFPNATLVIGQADWEVIKGDNPSVADARKHLDHWISGKGKAVPVGSDVDIFRDGSVTMLMLPGHTPGHSALLVRLKSGPVLLSGDQYHFTEAVKNRGVPVFNTNRADTLASHDRFDRIAANTSAKVIIQHEPSDVAKLPAFPTSAR</sequence>
<evidence type="ECO:0000256" key="4">
    <source>
        <dbReference type="ARBA" id="ARBA00022833"/>
    </source>
</evidence>
<evidence type="ECO:0000313" key="7">
    <source>
        <dbReference type="EMBL" id="QNN68002.1"/>
    </source>
</evidence>
<dbReference type="InterPro" id="IPR036866">
    <property type="entry name" value="RibonucZ/Hydroxyglut_hydro"/>
</dbReference>
<evidence type="ECO:0000256" key="2">
    <source>
        <dbReference type="ARBA" id="ARBA00022723"/>
    </source>
</evidence>
<evidence type="ECO:0000256" key="5">
    <source>
        <dbReference type="SAM" id="SignalP"/>
    </source>
</evidence>
<keyword evidence="2" id="KW-0479">Metal-binding</keyword>
<keyword evidence="3" id="KW-0378">Hydrolase</keyword>
<dbReference type="SMART" id="SM00849">
    <property type="entry name" value="Lactamase_B"/>
    <property type="match status" value="1"/>
</dbReference>
<gene>
    <name evidence="7" type="ORF">H9L13_03565</name>
</gene>
<feature type="signal peptide" evidence="5">
    <location>
        <begin position="1"/>
        <end position="21"/>
    </location>
</feature>
<feature type="chain" id="PRO_5028825577" evidence="5">
    <location>
        <begin position="22"/>
        <end position="277"/>
    </location>
</feature>
<keyword evidence="5" id="KW-0732">Signal</keyword>
<dbReference type="GO" id="GO:0016787">
    <property type="term" value="F:hydrolase activity"/>
    <property type="evidence" value="ECO:0007669"/>
    <property type="project" value="UniProtKB-KW"/>
</dbReference>
<dbReference type="RefSeq" id="WP_187539106.1">
    <property type="nucleotide sequence ID" value="NZ_BAABJT010000001.1"/>
</dbReference>
<evidence type="ECO:0000256" key="1">
    <source>
        <dbReference type="ARBA" id="ARBA00007749"/>
    </source>
</evidence>
<accession>A0A7G9SJH7</accession>
<evidence type="ECO:0000313" key="8">
    <source>
        <dbReference type="Proteomes" id="UP000515971"/>
    </source>
</evidence>
<feature type="domain" description="Metallo-beta-lactamase" evidence="6">
    <location>
        <begin position="59"/>
        <end position="261"/>
    </location>
</feature>
<comment type="similarity">
    <text evidence="1">Belongs to the metallo-beta-lactamase superfamily.</text>
</comment>
<evidence type="ECO:0000256" key="3">
    <source>
        <dbReference type="ARBA" id="ARBA00022801"/>
    </source>
</evidence>